<dbReference type="Gene3D" id="1.10.287.130">
    <property type="match status" value="1"/>
</dbReference>
<dbReference type="InterPro" id="IPR003594">
    <property type="entry name" value="HATPase_dom"/>
</dbReference>
<dbReference type="RefSeq" id="WP_132282581.1">
    <property type="nucleotide sequence ID" value="NZ_SMGQ01000013.1"/>
</dbReference>
<dbReference type="FunFam" id="3.30.565.10:FF:000006">
    <property type="entry name" value="Sensor histidine kinase WalK"/>
    <property type="match status" value="1"/>
</dbReference>
<dbReference type="Pfam" id="PF00512">
    <property type="entry name" value="HisKA"/>
    <property type="match status" value="1"/>
</dbReference>
<dbReference type="InterPro" id="IPR036890">
    <property type="entry name" value="HATPase_C_sf"/>
</dbReference>
<dbReference type="SUPFAM" id="SSF47384">
    <property type="entry name" value="Homodimeric domain of signal transducing histidine kinase"/>
    <property type="match status" value="1"/>
</dbReference>
<dbReference type="InterPro" id="IPR003661">
    <property type="entry name" value="HisK_dim/P_dom"/>
</dbReference>
<organism evidence="11 12">
    <name type="scientific">Natranaerovirga hydrolytica</name>
    <dbReference type="NCBI Taxonomy" id="680378"/>
    <lineage>
        <taxon>Bacteria</taxon>
        <taxon>Bacillati</taxon>
        <taxon>Bacillota</taxon>
        <taxon>Clostridia</taxon>
        <taxon>Lachnospirales</taxon>
        <taxon>Natranaerovirgaceae</taxon>
        <taxon>Natranaerovirga</taxon>
    </lineage>
</organism>
<evidence type="ECO:0000256" key="2">
    <source>
        <dbReference type="ARBA" id="ARBA00004370"/>
    </source>
</evidence>
<keyword evidence="12" id="KW-1185">Reference proteome</keyword>
<dbReference type="Proteomes" id="UP000294545">
    <property type="component" value="Unassembled WGS sequence"/>
</dbReference>
<dbReference type="SUPFAM" id="SSF55874">
    <property type="entry name" value="ATPase domain of HSP90 chaperone/DNA topoisomerase II/histidine kinase"/>
    <property type="match status" value="1"/>
</dbReference>
<evidence type="ECO:0000256" key="6">
    <source>
        <dbReference type="ARBA" id="ARBA00022777"/>
    </source>
</evidence>
<dbReference type="Pfam" id="PF02518">
    <property type="entry name" value="HATPase_c"/>
    <property type="match status" value="1"/>
</dbReference>
<comment type="catalytic activity">
    <reaction evidence="1">
        <text>ATP + protein L-histidine = ADP + protein N-phospho-L-histidine.</text>
        <dbReference type="EC" id="2.7.13.3"/>
    </reaction>
</comment>
<evidence type="ECO:0000256" key="5">
    <source>
        <dbReference type="ARBA" id="ARBA00022679"/>
    </source>
</evidence>
<dbReference type="InterPro" id="IPR005467">
    <property type="entry name" value="His_kinase_dom"/>
</dbReference>
<dbReference type="GO" id="GO:0004721">
    <property type="term" value="F:phosphoprotein phosphatase activity"/>
    <property type="evidence" value="ECO:0007669"/>
    <property type="project" value="TreeGrafter"/>
</dbReference>
<dbReference type="Gene3D" id="3.30.565.10">
    <property type="entry name" value="Histidine kinase-like ATPase, C-terminal domain"/>
    <property type="match status" value="1"/>
</dbReference>
<dbReference type="PROSITE" id="PS50109">
    <property type="entry name" value="HIS_KIN"/>
    <property type="match status" value="1"/>
</dbReference>
<dbReference type="CDD" id="cd00082">
    <property type="entry name" value="HisKA"/>
    <property type="match status" value="1"/>
</dbReference>
<keyword evidence="4" id="KW-0597">Phosphoprotein</keyword>
<sequence>MKITLTKKMTLVFAFSSIIMIGMFFLVTKLIIDNTFESYIYDNQERRNQEIVSYLESTTTLSHDVLMALSHNAMTEGYYLTLRDTNEEVIWTSHNHSSRMMPHSHSQRHTSTSSDHYVESTYSIYQNNNLIGYVDIGQYGSLLLSDSDIKFKNTLFTGLGIVAILGLVLAIFIGYFIAKQLTKPIITINDTANLLERDLSSRVSIRSNTFEIDKLASTINHLASTLEQQELLRKRLTSDISHELRTPLNVLQNQIEALLDHIWEPTPDKLKICYEEVVRLTRLVENLDKLTDLDAHISSLNKKTLSLNELIQTVMIQFETMYLEKKIFLKFESDENVLINGDKDKLKQVIINLLKNAYHYTSENDFVKVSVENASHHVIIIVEDSGCGIKKEDIPFVFERFYRGDSSRNKATGGSGLGLSIVKEIINAHNGTIRVESTEGQGSKFIISLPK</sequence>
<dbReference type="InterPro" id="IPR003660">
    <property type="entry name" value="HAMP_dom"/>
</dbReference>
<dbReference type="EMBL" id="SMGQ01000013">
    <property type="protein sequence ID" value="TCK92721.1"/>
    <property type="molecule type" value="Genomic_DNA"/>
</dbReference>
<dbReference type="GO" id="GO:0005886">
    <property type="term" value="C:plasma membrane"/>
    <property type="evidence" value="ECO:0007669"/>
    <property type="project" value="TreeGrafter"/>
</dbReference>
<dbReference type="SMART" id="SM00387">
    <property type="entry name" value="HATPase_c"/>
    <property type="match status" value="1"/>
</dbReference>
<dbReference type="GO" id="GO:0016036">
    <property type="term" value="P:cellular response to phosphate starvation"/>
    <property type="evidence" value="ECO:0007669"/>
    <property type="project" value="TreeGrafter"/>
</dbReference>
<keyword evidence="7" id="KW-0902">Two-component regulatory system</keyword>
<dbReference type="PANTHER" id="PTHR45453">
    <property type="entry name" value="PHOSPHATE REGULON SENSOR PROTEIN PHOR"/>
    <property type="match status" value="1"/>
</dbReference>
<feature type="domain" description="Histidine kinase" evidence="9">
    <location>
        <begin position="239"/>
        <end position="451"/>
    </location>
</feature>
<feature type="transmembrane region" description="Helical" evidence="8">
    <location>
        <begin position="155"/>
        <end position="178"/>
    </location>
</feature>
<comment type="subcellular location">
    <subcellularLocation>
        <location evidence="2">Membrane</location>
    </subcellularLocation>
</comment>
<dbReference type="CDD" id="cd06225">
    <property type="entry name" value="HAMP"/>
    <property type="match status" value="1"/>
</dbReference>
<evidence type="ECO:0000313" key="11">
    <source>
        <dbReference type="EMBL" id="TCK92721.1"/>
    </source>
</evidence>
<evidence type="ECO:0000313" key="12">
    <source>
        <dbReference type="Proteomes" id="UP000294545"/>
    </source>
</evidence>
<dbReference type="OrthoDB" id="9813151at2"/>
<name>A0A4V2Q080_9FIRM</name>
<evidence type="ECO:0000256" key="7">
    <source>
        <dbReference type="ARBA" id="ARBA00023012"/>
    </source>
</evidence>
<keyword evidence="8" id="KW-0472">Membrane</keyword>
<proteinExistence type="predicted"/>
<evidence type="ECO:0000259" key="10">
    <source>
        <dbReference type="PROSITE" id="PS50885"/>
    </source>
</evidence>
<reference evidence="11 12" key="1">
    <citation type="submission" date="2019-03" db="EMBL/GenBank/DDBJ databases">
        <title>Genomic Encyclopedia of Type Strains, Phase IV (KMG-IV): sequencing the most valuable type-strain genomes for metagenomic binning, comparative biology and taxonomic classification.</title>
        <authorList>
            <person name="Goeker M."/>
        </authorList>
    </citation>
    <scope>NUCLEOTIDE SEQUENCE [LARGE SCALE GENOMIC DNA]</scope>
    <source>
        <strain evidence="11 12">DSM 24176</strain>
    </source>
</reference>
<dbReference type="Pfam" id="PF00672">
    <property type="entry name" value="HAMP"/>
    <property type="match status" value="1"/>
</dbReference>
<evidence type="ECO:0000256" key="1">
    <source>
        <dbReference type="ARBA" id="ARBA00000085"/>
    </source>
</evidence>
<dbReference type="GO" id="GO:0000155">
    <property type="term" value="F:phosphorelay sensor kinase activity"/>
    <property type="evidence" value="ECO:0007669"/>
    <property type="project" value="InterPro"/>
</dbReference>
<dbReference type="InterPro" id="IPR050351">
    <property type="entry name" value="BphY/WalK/GraS-like"/>
</dbReference>
<keyword evidence="8" id="KW-1133">Transmembrane helix</keyword>
<protein>
    <recommendedName>
        <fullName evidence="3">histidine kinase</fullName>
        <ecNumber evidence="3">2.7.13.3</ecNumber>
    </recommendedName>
</protein>
<evidence type="ECO:0000259" key="9">
    <source>
        <dbReference type="PROSITE" id="PS50109"/>
    </source>
</evidence>
<dbReference type="SMART" id="SM00388">
    <property type="entry name" value="HisKA"/>
    <property type="match status" value="1"/>
</dbReference>
<evidence type="ECO:0000256" key="8">
    <source>
        <dbReference type="SAM" id="Phobius"/>
    </source>
</evidence>
<dbReference type="PANTHER" id="PTHR45453:SF1">
    <property type="entry name" value="PHOSPHATE REGULON SENSOR PROTEIN PHOR"/>
    <property type="match status" value="1"/>
</dbReference>
<comment type="caution">
    <text evidence="11">The sequence shown here is derived from an EMBL/GenBank/DDBJ whole genome shotgun (WGS) entry which is preliminary data.</text>
</comment>
<dbReference type="InterPro" id="IPR004358">
    <property type="entry name" value="Sig_transdc_His_kin-like_C"/>
</dbReference>
<dbReference type="PROSITE" id="PS50885">
    <property type="entry name" value="HAMP"/>
    <property type="match status" value="1"/>
</dbReference>
<dbReference type="CDD" id="cd00075">
    <property type="entry name" value="HATPase"/>
    <property type="match status" value="1"/>
</dbReference>
<dbReference type="AlphaFoldDB" id="A0A4V2Q080"/>
<feature type="domain" description="HAMP" evidence="10">
    <location>
        <begin position="179"/>
        <end position="231"/>
    </location>
</feature>
<dbReference type="SMART" id="SM00304">
    <property type="entry name" value="HAMP"/>
    <property type="match status" value="1"/>
</dbReference>
<evidence type="ECO:0000256" key="4">
    <source>
        <dbReference type="ARBA" id="ARBA00022553"/>
    </source>
</evidence>
<feature type="transmembrane region" description="Helical" evidence="8">
    <location>
        <begin position="12"/>
        <end position="32"/>
    </location>
</feature>
<evidence type="ECO:0000256" key="3">
    <source>
        <dbReference type="ARBA" id="ARBA00012438"/>
    </source>
</evidence>
<keyword evidence="8" id="KW-0812">Transmembrane</keyword>
<accession>A0A4V2Q080</accession>
<gene>
    <name evidence="11" type="ORF">EDC19_1876</name>
</gene>
<dbReference type="InterPro" id="IPR036097">
    <property type="entry name" value="HisK_dim/P_sf"/>
</dbReference>
<dbReference type="Gene3D" id="6.10.340.10">
    <property type="match status" value="1"/>
</dbReference>
<dbReference type="EC" id="2.7.13.3" evidence="3"/>
<dbReference type="PRINTS" id="PR00344">
    <property type="entry name" value="BCTRLSENSOR"/>
</dbReference>
<keyword evidence="6 11" id="KW-0418">Kinase</keyword>
<keyword evidence="5" id="KW-0808">Transferase</keyword>